<accession>A0A1X1RDZ9</accession>
<keyword evidence="10" id="KW-0472">Membrane</keyword>
<evidence type="ECO:0000256" key="9">
    <source>
        <dbReference type="SAM" id="MobiDB-lite"/>
    </source>
</evidence>
<dbReference type="AlphaFoldDB" id="A0A1X1RDZ9"/>
<keyword evidence="5 12" id="KW-0418">Kinase</keyword>
<keyword evidence="3" id="KW-0808">Transferase</keyword>
<evidence type="ECO:0000256" key="8">
    <source>
        <dbReference type="ARBA" id="ARBA00048679"/>
    </source>
</evidence>
<dbReference type="GO" id="GO:0080090">
    <property type="term" value="P:regulation of primary metabolic process"/>
    <property type="evidence" value="ECO:0007669"/>
    <property type="project" value="UniProtKB-ARBA"/>
</dbReference>
<comment type="catalytic activity">
    <reaction evidence="7">
        <text>L-threonyl-[protein] + ATP = O-phospho-L-threonyl-[protein] + ADP + H(+)</text>
        <dbReference type="Rhea" id="RHEA:46608"/>
        <dbReference type="Rhea" id="RHEA-COMP:11060"/>
        <dbReference type="Rhea" id="RHEA-COMP:11605"/>
        <dbReference type="ChEBI" id="CHEBI:15378"/>
        <dbReference type="ChEBI" id="CHEBI:30013"/>
        <dbReference type="ChEBI" id="CHEBI:30616"/>
        <dbReference type="ChEBI" id="CHEBI:61977"/>
        <dbReference type="ChEBI" id="CHEBI:456216"/>
        <dbReference type="EC" id="2.7.11.1"/>
    </reaction>
</comment>
<evidence type="ECO:0000256" key="1">
    <source>
        <dbReference type="ARBA" id="ARBA00012513"/>
    </source>
</evidence>
<dbReference type="EMBL" id="LQOK01000009">
    <property type="protein sequence ID" value="ORV03711.1"/>
    <property type="molecule type" value="Genomic_DNA"/>
</dbReference>
<dbReference type="SMART" id="SM00220">
    <property type="entry name" value="S_TKc"/>
    <property type="match status" value="1"/>
</dbReference>
<dbReference type="RefSeq" id="WP_085178996.1">
    <property type="nucleotide sequence ID" value="NZ_JACKSV010000023.1"/>
</dbReference>
<feature type="domain" description="Protein kinase" evidence="11">
    <location>
        <begin position="20"/>
        <end position="285"/>
    </location>
</feature>
<keyword evidence="6" id="KW-0067">ATP-binding</keyword>
<dbReference type="STRING" id="56425.AWB93_01715"/>
<dbReference type="Proteomes" id="UP000193990">
    <property type="component" value="Unassembled WGS sequence"/>
</dbReference>
<dbReference type="EC" id="2.7.11.1" evidence="1"/>
<proteinExistence type="predicted"/>
<dbReference type="InterPro" id="IPR007621">
    <property type="entry name" value="TPM_dom"/>
</dbReference>
<keyword evidence="10" id="KW-1133">Transmembrane helix</keyword>
<dbReference type="Pfam" id="PF00069">
    <property type="entry name" value="Pkinase"/>
    <property type="match status" value="1"/>
</dbReference>
<keyword evidence="2 12" id="KW-0723">Serine/threonine-protein kinase</keyword>
<dbReference type="Pfam" id="PF04536">
    <property type="entry name" value="TPM_phosphatase"/>
    <property type="match status" value="1"/>
</dbReference>
<evidence type="ECO:0000256" key="6">
    <source>
        <dbReference type="ARBA" id="ARBA00022840"/>
    </source>
</evidence>
<keyword evidence="4" id="KW-0547">Nucleotide-binding</keyword>
<protein>
    <recommendedName>
        <fullName evidence="1">non-specific serine/threonine protein kinase</fullName>
        <ecNumber evidence="1">2.7.11.1</ecNumber>
    </recommendedName>
</protein>
<evidence type="ECO:0000256" key="3">
    <source>
        <dbReference type="ARBA" id="ARBA00022679"/>
    </source>
</evidence>
<dbReference type="SUPFAM" id="SSF56112">
    <property type="entry name" value="Protein kinase-like (PK-like)"/>
    <property type="match status" value="1"/>
</dbReference>
<evidence type="ECO:0000313" key="12">
    <source>
        <dbReference type="EMBL" id="ORV03711.1"/>
    </source>
</evidence>
<dbReference type="PROSITE" id="PS50011">
    <property type="entry name" value="PROTEIN_KINASE_DOM"/>
    <property type="match status" value="1"/>
</dbReference>
<dbReference type="Gene3D" id="1.10.510.10">
    <property type="entry name" value="Transferase(Phosphotransferase) domain 1"/>
    <property type="match status" value="1"/>
</dbReference>
<dbReference type="PANTHER" id="PTHR43289:SF6">
    <property type="entry name" value="SERINE_THREONINE-PROTEIN KINASE NEKL-3"/>
    <property type="match status" value="1"/>
</dbReference>
<dbReference type="GO" id="GO:0005524">
    <property type="term" value="F:ATP binding"/>
    <property type="evidence" value="ECO:0007669"/>
    <property type="project" value="UniProtKB-KW"/>
</dbReference>
<evidence type="ECO:0000256" key="5">
    <source>
        <dbReference type="ARBA" id="ARBA00022777"/>
    </source>
</evidence>
<evidence type="ECO:0000256" key="7">
    <source>
        <dbReference type="ARBA" id="ARBA00047899"/>
    </source>
</evidence>
<dbReference type="InterPro" id="IPR008271">
    <property type="entry name" value="Ser/Thr_kinase_AS"/>
</dbReference>
<comment type="caution">
    <text evidence="12">The sequence shown here is derived from an EMBL/GenBank/DDBJ whole genome shotgun (WGS) entry which is preliminary data.</text>
</comment>
<gene>
    <name evidence="12" type="ORF">AWB93_01715</name>
</gene>
<feature type="region of interest" description="Disordered" evidence="9">
    <location>
        <begin position="304"/>
        <end position="323"/>
    </location>
</feature>
<evidence type="ECO:0000256" key="10">
    <source>
        <dbReference type="SAM" id="Phobius"/>
    </source>
</evidence>
<keyword evidence="13" id="KW-1185">Reference proteome</keyword>
<reference evidence="12 13" key="1">
    <citation type="submission" date="2016-01" db="EMBL/GenBank/DDBJ databases">
        <title>The new phylogeny of the genus Mycobacterium.</title>
        <authorList>
            <person name="Tarcisio F."/>
            <person name="Conor M."/>
            <person name="Antonella G."/>
            <person name="Elisabetta G."/>
            <person name="Giulia F.S."/>
            <person name="Sara T."/>
            <person name="Anna F."/>
            <person name="Clotilde B."/>
            <person name="Roberto B."/>
            <person name="Veronica D.S."/>
            <person name="Fabio R."/>
            <person name="Monica P."/>
            <person name="Olivier J."/>
            <person name="Enrico T."/>
            <person name="Nicola S."/>
        </authorList>
    </citation>
    <scope>NUCLEOTIDE SEQUENCE [LARGE SCALE GENOMIC DNA]</scope>
    <source>
        <strain evidence="12 13">DSM 44277</strain>
    </source>
</reference>
<evidence type="ECO:0000256" key="2">
    <source>
        <dbReference type="ARBA" id="ARBA00022527"/>
    </source>
</evidence>
<dbReference type="Gene3D" id="3.10.310.50">
    <property type="match status" value="1"/>
</dbReference>
<dbReference type="Gene3D" id="3.30.200.20">
    <property type="entry name" value="Phosphorylase Kinase, domain 1"/>
    <property type="match status" value="1"/>
</dbReference>
<dbReference type="PROSITE" id="PS00108">
    <property type="entry name" value="PROTEIN_KINASE_ST"/>
    <property type="match status" value="1"/>
</dbReference>
<dbReference type="PANTHER" id="PTHR43289">
    <property type="entry name" value="MITOGEN-ACTIVATED PROTEIN KINASE KINASE KINASE 20-RELATED"/>
    <property type="match status" value="1"/>
</dbReference>
<dbReference type="CDD" id="cd14014">
    <property type="entry name" value="STKc_PknB_like"/>
    <property type="match status" value="1"/>
</dbReference>
<feature type="compositionally biased region" description="Low complexity" evidence="9">
    <location>
        <begin position="360"/>
        <end position="369"/>
    </location>
</feature>
<dbReference type="InterPro" id="IPR011009">
    <property type="entry name" value="Kinase-like_dom_sf"/>
</dbReference>
<evidence type="ECO:0000256" key="4">
    <source>
        <dbReference type="ARBA" id="ARBA00022741"/>
    </source>
</evidence>
<feature type="region of interest" description="Disordered" evidence="9">
    <location>
        <begin position="357"/>
        <end position="386"/>
    </location>
</feature>
<comment type="catalytic activity">
    <reaction evidence="8">
        <text>L-seryl-[protein] + ATP = O-phospho-L-seryl-[protein] + ADP + H(+)</text>
        <dbReference type="Rhea" id="RHEA:17989"/>
        <dbReference type="Rhea" id="RHEA-COMP:9863"/>
        <dbReference type="Rhea" id="RHEA-COMP:11604"/>
        <dbReference type="ChEBI" id="CHEBI:15378"/>
        <dbReference type="ChEBI" id="CHEBI:29999"/>
        <dbReference type="ChEBI" id="CHEBI:30616"/>
        <dbReference type="ChEBI" id="CHEBI:83421"/>
        <dbReference type="ChEBI" id="CHEBI:456216"/>
        <dbReference type="EC" id="2.7.11.1"/>
    </reaction>
</comment>
<keyword evidence="10" id="KW-0812">Transmembrane</keyword>
<sequence>MPESGGRGEGLAEGQVFAGYTIIRRLGAGGMGEVYLAQHPRLPRRDALKILPRHLTADDEFRQRFNREADLAASLYNEHIVGIHDRGEFDGQLWISMDYVEGTDAAKLLRTKYPSGMPKAEVVEIVSAVADALDYAHARGLLHRDVKPANILVTDPSPRRRILLADFGIARELGDISGLTATNMLVGTTAYCAPEQLQGLDLDGRADQYALGCTAFDLLAASAPFRNSNPAVVITQHLSAPPPRISERRPELAELDGPIAKAMAKKPDDRYPTCTDFAAALGSQLATVASEVPAGPTQVIPAPTEVIAKPPSGSPSAPAARTGSRGPALAIAALVAVAVLAVGAHFGVRALGGHARHQKAGAGSSQSVASPPPSPAAAPPSTSGLKLSGQITDKAGVLGPLEYGAVNRALTNLYNLRGTRLWVVYVNSFGGVKPFRWAQDTMVANNFTDSDAILAVATDGPSYSFRVPNAVLTGKAIDLEMIRRDRISPAVSRHEWARAAIAAAQGLDVAPG</sequence>
<dbReference type="GO" id="GO:0004674">
    <property type="term" value="F:protein serine/threonine kinase activity"/>
    <property type="evidence" value="ECO:0007669"/>
    <property type="project" value="UniProtKB-KW"/>
</dbReference>
<feature type="transmembrane region" description="Helical" evidence="10">
    <location>
        <begin position="328"/>
        <end position="348"/>
    </location>
</feature>
<dbReference type="FunFam" id="3.30.200.20:FF:000035">
    <property type="entry name" value="Serine/threonine protein kinase Stk1"/>
    <property type="match status" value="1"/>
</dbReference>
<organism evidence="12 13">
    <name type="scientific">Mycobacterium bohemicum</name>
    <dbReference type="NCBI Taxonomy" id="56425"/>
    <lineage>
        <taxon>Bacteria</taxon>
        <taxon>Bacillati</taxon>
        <taxon>Actinomycetota</taxon>
        <taxon>Actinomycetes</taxon>
        <taxon>Mycobacteriales</taxon>
        <taxon>Mycobacteriaceae</taxon>
        <taxon>Mycobacterium</taxon>
    </lineage>
</organism>
<dbReference type="InterPro" id="IPR000719">
    <property type="entry name" value="Prot_kinase_dom"/>
</dbReference>
<evidence type="ECO:0000313" key="13">
    <source>
        <dbReference type="Proteomes" id="UP000193990"/>
    </source>
</evidence>
<name>A0A1X1RDZ9_MYCBE</name>
<evidence type="ECO:0000259" key="11">
    <source>
        <dbReference type="PROSITE" id="PS50011"/>
    </source>
</evidence>
<feature type="compositionally biased region" description="Low complexity" evidence="9">
    <location>
        <begin position="308"/>
        <end position="323"/>
    </location>
</feature>